<sequence>MTSRNQNNDAMLEDLFQQARATPPHAPDALMERVLADAQQEQPRPAFKGWRDWLGALGGIPGLSGLVTASCVGFWLGIAPPDAVPDLTATVWGVETEYTEDSFDSAGVSAFGWDIEEDATDG</sequence>
<dbReference type="Proteomes" id="UP000565745">
    <property type="component" value="Unassembled WGS sequence"/>
</dbReference>
<accession>A0A7W6MC24</accession>
<dbReference type="RefSeq" id="WP_241461336.1">
    <property type="nucleotide sequence ID" value="NZ_JACIFU010000004.1"/>
</dbReference>
<evidence type="ECO:0008006" key="3">
    <source>
        <dbReference type="Google" id="ProtNLM"/>
    </source>
</evidence>
<gene>
    <name evidence="1" type="ORF">GGR93_003119</name>
</gene>
<reference evidence="1 2" key="1">
    <citation type="submission" date="2020-08" db="EMBL/GenBank/DDBJ databases">
        <title>Genomic Encyclopedia of Type Strains, Phase IV (KMG-IV): sequencing the most valuable type-strain genomes for metagenomic binning, comparative biology and taxonomic classification.</title>
        <authorList>
            <person name="Goeker M."/>
        </authorList>
    </citation>
    <scope>NUCLEOTIDE SEQUENCE [LARGE SCALE GENOMIC DNA]</scope>
    <source>
        <strain evidence="1 2">DSM 101015</strain>
    </source>
</reference>
<protein>
    <recommendedName>
        <fullName evidence="3">Dihydroorotate dehydrogenase</fullName>
    </recommendedName>
</protein>
<dbReference type="AlphaFoldDB" id="A0A7W6MC24"/>
<comment type="caution">
    <text evidence="1">The sequence shown here is derived from an EMBL/GenBank/DDBJ whole genome shotgun (WGS) entry which is preliminary data.</text>
</comment>
<dbReference type="EMBL" id="JACIFU010000004">
    <property type="protein sequence ID" value="MBB4175326.1"/>
    <property type="molecule type" value="Genomic_DNA"/>
</dbReference>
<evidence type="ECO:0000313" key="1">
    <source>
        <dbReference type="EMBL" id="MBB4175326.1"/>
    </source>
</evidence>
<evidence type="ECO:0000313" key="2">
    <source>
        <dbReference type="Proteomes" id="UP000565745"/>
    </source>
</evidence>
<organism evidence="1 2">
    <name type="scientific">Sulfitobacter noctilucicola</name>
    <dbReference type="NCBI Taxonomy" id="1342301"/>
    <lineage>
        <taxon>Bacteria</taxon>
        <taxon>Pseudomonadati</taxon>
        <taxon>Pseudomonadota</taxon>
        <taxon>Alphaproteobacteria</taxon>
        <taxon>Rhodobacterales</taxon>
        <taxon>Roseobacteraceae</taxon>
        <taxon>Sulfitobacter</taxon>
    </lineage>
</organism>
<keyword evidence="2" id="KW-1185">Reference proteome</keyword>
<name>A0A7W6MC24_9RHOB</name>
<proteinExistence type="predicted"/>